<evidence type="ECO:0000256" key="2">
    <source>
        <dbReference type="ARBA" id="ARBA00022617"/>
    </source>
</evidence>
<proteinExistence type="inferred from homology"/>
<dbReference type="SUPFAM" id="SSF48264">
    <property type="entry name" value="Cytochrome P450"/>
    <property type="match status" value="1"/>
</dbReference>
<dbReference type="GO" id="GO:0016705">
    <property type="term" value="F:oxidoreductase activity, acting on paired donors, with incorporation or reduction of molecular oxygen"/>
    <property type="evidence" value="ECO:0007669"/>
    <property type="project" value="InterPro"/>
</dbReference>
<dbReference type="GO" id="GO:0005506">
    <property type="term" value="F:iron ion binding"/>
    <property type="evidence" value="ECO:0007669"/>
    <property type="project" value="InterPro"/>
</dbReference>
<accession>A0A2N9HMB0</accession>
<keyword evidence="6 8" id="KW-0503">Monooxygenase</keyword>
<gene>
    <name evidence="11" type="ORF">FSB_LOCUS40631</name>
    <name evidence="10" type="ORF">FSB_LOCUS6993</name>
</gene>
<sequence length="503" mass="57162">MEPYSFLLFSLFLLICTQVLLHLKQWLFKKKKRLPPGPTGLPILGNLLTIGDRPHESITKLAKTYGPLMTVRLGFNITVVASSAEMAREILQKNDQAFLGRPIPHAVTAQTNHELSMAWLPGDTKWRSLRKICNSQIFTTQRLDALQGLRHQMMDGMVKRVVDGSEAGEAISIGRLVFGTTLNSLSNTMSSFDIIDPKSNAIQELKELIWKIMELAGKPNLSDYFPFLKPFDPQGIRRTIKVSYDRLHVLLDEIIDQRLKRRESGSPRCEDFLDVLLDHLKEQGHEEFSREDINILLTDLFIGGTDTTTTTMEWAMTELLRNPDIMAKAKQELVETIGIGLSIEEKDILRLPYLQSVLKETMRLHPTAPLLLPHRAEMDVEVCGYTIPKHTQVFVNAWAIARDPMYWYKPTQFIPERFMGSEVDFRGTNFSFIPFGSGRRICPGLALAVRMLSLLLASLIHHFDWKLPDRMEPEDIDMKDKFGITMQKAIPLVAIPAVVAKAN</sequence>
<keyword evidence="2 7" id="KW-0349">Heme</keyword>
<organism evidence="11">
    <name type="scientific">Fagus sylvatica</name>
    <name type="common">Beechnut</name>
    <dbReference type="NCBI Taxonomy" id="28930"/>
    <lineage>
        <taxon>Eukaryota</taxon>
        <taxon>Viridiplantae</taxon>
        <taxon>Streptophyta</taxon>
        <taxon>Embryophyta</taxon>
        <taxon>Tracheophyta</taxon>
        <taxon>Spermatophyta</taxon>
        <taxon>Magnoliopsida</taxon>
        <taxon>eudicotyledons</taxon>
        <taxon>Gunneridae</taxon>
        <taxon>Pentapetalae</taxon>
        <taxon>rosids</taxon>
        <taxon>fabids</taxon>
        <taxon>Fagales</taxon>
        <taxon>Fagaceae</taxon>
        <taxon>Fagus</taxon>
    </lineage>
</organism>
<dbReference type="AlphaFoldDB" id="A0A2N9HMB0"/>
<dbReference type="FunFam" id="1.10.630.10:FF:000007">
    <property type="entry name" value="Cytochrome P450 76C4"/>
    <property type="match status" value="1"/>
</dbReference>
<evidence type="ECO:0000256" key="1">
    <source>
        <dbReference type="ARBA" id="ARBA00010617"/>
    </source>
</evidence>
<dbReference type="InterPro" id="IPR017972">
    <property type="entry name" value="Cyt_P450_CS"/>
</dbReference>
<comment type="cofactor">
    <cofactor evidence="7">
        <name>heme</name>
        <dbReference type="ChEBI" id="CHEBI:30413"/>
    </cofactor>
</comment>
<evidence type="ECO:0000256" key="9">
    <source>
        <dbReference type="SAM" id="Phobius"/>
    </source>
</evidence>
<dbReference type="PRINTS" id="PR00385">
    <property type="entry name" value="P450"/>
</dbReference>
<keyword evidence="3 7" id="KW-0479">Metal-binding</keyword>
<evidence type="ECO:0000256" key="3">
    <source>
        <dbReference type="ARBA" id="ARBA00022723"/>
    </source>
</evidence>
<feature type="binding site" description="axial binding residue" evidence="7">
    <location>
        <position position="442"/>
    </location>
    <ligand>
        <name>heme</name>
        <dbReference type="ChEBI" id="CHEBI:30413"/>
    </ligand>
    <ligandPart>
        <name>Fe</name>
        <dbReference type="ChEBI" id="CHEBI:18248"/>
    </ligandPart>
</feature>
<evidence type="ECO:0000256" key="4">
    <source>
        <dbReference type="ARBA" id="ARBA00023002"/>
    </source>
</evidence>
<keyword evidence="9" id="KW-0472">Membrane</keyword>
<name>A0A2N9HMB0_FAGSY</name>
<dbReference type="PRINTS" id="PR00463">
    <property type="entry name" value="EP450I"/>
</dbReference>
<dbReference type="GO" id="GO:0020037">
    <property type="term" value="F:heme binding"/>
    <property type="evidence" value="ECO:0007669"/>
    <property type="project" value="InterPro"/>
</dbReference>
<keyword evidence="4 8" id="KW-0560">Oxidoreductase</keyword>
<dbReference type="InterPro" id="IPR001128">
    <property type="entry name" value="Cyt_P450"/>
</dbReference>
<dbReference type="Gene3D" id="1.10.630.10">
    <property type="entry name" value="Cytochrome P450"/>
    <property type="match status" value="1"/>
</dbReference>
<evidence type="ECO:0000256" key="7">
    <source>
        <dbReference type="PIRSR" id="PIRSR602401-1"/>
    </source>
</evidence>
<dbReference type="EMBL" id="OIVN01003664">
    <property type="protein sequence ID" value="SPD12749.1"/>
    <property type="molecule type" value="Genomic_DNA"/>
</dbReference>
<evidence type="ECO:0000256" key="6">
    <source>
        <dbReference type="ARBA" id="ARBA00023033"/>
    </source>
</evidence>
<protein>
    <recommendedName>
        <fullName evidence="12">Cytochrome P450</fullName>
    </recommendedName>
</protein>
<dbReference type="GO" id="GO:0004497">
    <property type="term" value="F:monooxygenase activity"/>
    <property type="evidence" value="ECO:0007669"/>
    <property type="project" value="UniProtKB-KW"/>
</dbReference>
<evidence type="ECO:0008006" key="12">
    <source>
        <dbReference type="Google" id="ProtNLM"/>
    </source>
</evidence>
<evidence type="ECO:0000313" key="10">
    <source>
        <dbReference type="EMBL" id="SPC79111.1"/>
    </source>
</evidence>
<evidence type="ECO:0000313" key="11">
    <source>
        <dbReference type="EMBL" id="SPD12749.1"/>
    </source>
</evidence>
<comment type="similarity">
    <text evidence="1 8">Belongs to the cytochrome P450 family.</text>
</comment>
<dbReference type="Pfam" id="PF00067">
    <property type="entry name" value="p450"/>
    <property type="match status" value="1"/>
</dbReference>
<keyword evidence="5 7" id="KW-0408">Iron</keyword>
<dbReference type="InterPro" id="IPR036396">
    <property type="entry name" value="Cyt_P450_sf"/>
</dbReference>
<evidence type="ECO:0000256" key="8">
    <source>
        <dbReference type="RuleBase" id="RU000461"/>
    </source>
</evidence>
<reference evidence="11" key="1">
    <citation type="submission" date="2018-02" db="EMBL/GenBank/DDBJ databases">
        <authorList>
            <person name="Cohen D.B."/>
            <person name="Kent A.D."/>
        </authorList>
    </citation>
    <scope>NUCLEOTIDE SEQUENCE</scope>
</reference>
<dbReference type="PROSITE" id="PS00086">
    <property type="entry name" value="CYTOCHROME_P450"/>
    <property type="match status" value="1"/>
</dbReference>
<dbReference type="EMBL" id="OIVN01000369">
    <property type="protein sequence ID" value="SPC79111.1"/>
    <property type="molecule type" value="Genomic_DNA"/>
</dbReference>
<keyword evidence="9" id="KW-1133">Transmembrane helix</keyword>
<dbReference type="PANTHER" id="PTHR47950:SF4">
    <property type="entry name" value="GERANIOL 8-HYDROXYLASE-LIKE"/>
    <property type="match status" value="1"/>
</dbReference>
<keyword evidence="9" id="KW-0812">Transmembrane</keyword>
<dbReference type="CDD" id="cd11073">
    <property type="entry name" value="CYP76-like"/>
    <property type="match status" value="1"/>
</dbReference>
<evidence type="ECO:0000256" key="5">
    <source>
        <dbReference type="ARBA" id="ARBA00023004"/>
    </source>
</evidence>
<feature type="transmembrane region" description="Helical" evidence="9">
    <location>
        <begin position="6"/>
        <end position="23"/>
    </location>
</feature>
<dbReference type="PANTHER" id="PTHR47950">
    <property type="entry name" value="CYTOCHROME P450, FAMILY 76, SUBFAMILY C, POLYPEPTIDE 5-RELATED"/>
    <property type="match status" value="1"/>
</dbReference>
<dbReference type="InterPro" id="IPR002401">
    <property type="entry name" value="Cyt_P450_E_grp-I"/>
</dbReference>